<dbReference type="InterPro" id="IPR011989">
    <property type="entry name" value="ARM-like"/>
</dbReference>
<feature type="compositionally biased region" description="Pro residues" evidence="8">
    <location>
        <begin position="3190"/>
        <end position="3199"/>
    </location>
</feature>
<dbReference type="Gene3D" id="3.30.2410.10">
    <property type="entry name" value="Hect, E3 ligase catalytic domain"/>
    <property type="match status" value="1"/>
</dbReference>
<feature type="region of interest" description="Disordered" evidence="8">
    <location>
        <begin position="1973"/>
        <end position="2006"/>
    </location>
</feature>
<feature type="region of interest" description="Disordered" evidence="8">
    <location>
        <begin position="3641"/>
        <end position="3673"/>
    </location>
</feature>
<dbReference type="InterPro" id="IPR035983">
    <property type="entry name" value="Hect_E3_ubiquitin_ligase"/>
</dbReference>
<feature type="compositionally biased region" description="Basic and acidic residues" evidence="8">
    <location>
        <begin position="2891"/>
        <end position="2900"/>
    </location>
</feature>
<feature type="compositionally biased region" description="Acidic residues" evidence="8">
    <location>
        <begin position="2371"/>
        <end position="2409"/>
    </location>
</feature>
<feature type="compositionally biased region" description="Low complexity" evidence="8">
    <location>
        <begin position="3592"/>
        <end position="3610"/>
    </location>
</feature>
<feature type="region of interest" description="Disordered" evidence="8">
    <location>
        <begin position="3514"/>
        <end position="3622"/>
    </location>
</feature>
<dbReference type="SUPFAM" id="SSF56204">
    <property type="entry name" value="Hect, E3 ligase catalytic domain"/>
    <property type="match status" value="1"/>
</dbReference>
<comment type="caution">
    <text evidence="11">The sequence shown here is derived from an EMBL/GenBank/DDBJ whole genome shotgun (WGS) entry which is preliminary data.</text>
</comment>
<feature type="compositionally biased region" description="Polar residues" evidence="8">
    <location>
        <begin position="3125"/>
        <end position="3134"/>
    </location>
</feature>
<feature type="compositionally biased region" description="Polar residues" evidence="8">
    <location>
        <begin position="3514"/>
        <end position="3523"/>
    </location>
</feature>
<feature type="compositionally biased region" description="Polar residues" evidence="8">
    <location>
        <begin position="3860"/>
        <end position="3875"/>
    </location>
</feature>
<feature type="region of interest" description="Disordered" evidence="8">
    <location>
        <begin position="3419"/>
        <end position="3455"/>
    </location>
</feature>
<feature type="compositionally biased region" description="Polar residues" evidence="8">
    <location>
        <begin position="3422"/>
        <end position="3433"/>
    </location>
</feature>
<comment type="pathway">
    <text evidence="2">Protein modification; protein ubiquitination.</text>
</comment>
<feature type="region of interest" description="Disordered" evidence="8">
    <location>
        <begin position="3125"/>
        <end position="3233"/>
    </location>
</feature>
<evidence type="ECO:0000256" key="4">
    <source>
        <dbReference type="ARBA" id="ARBA00022679"/>
    </source>
</evidence>
<feature type="compositionally biased region" description="Acidic residues" evidence="8">
    <location>
        <begin position="2446"/>
        <end position="2481"/>
    </location>
</feature>
<sequence length="4815" mass="517222">MRVRPKKNVEVPTKVKEFVDKALAASPHDLPDVLEGFKWVYEKGDFYHWLSLFNRFDETLETILKDRKDVSLDGAPEPHAAPFPSRSVLSILRVSTTILENCSNKHLYQSHEHITSLLAAPDKEVVEAALMTLVAFLRKTHGSSVRWHGSSDLNTRLLALSQGWGVKELGIDLAACTNSDESAVQHALQAGSRLHYEFYEEHDGNETAGGVRVINLKRVDKYAESEHEILFQLVKQFNVPEKLRFQLLARISAARSFATLGGRRHTAAVRLLALHALFLCNPSPEALTEFYAAEPDFVQDLVALLLAGNAVPEQLRTLVLRILAVQLIDRQRSTSVISAISSGGQSGLLSMLLHRAISSVAENNGQVDGGFSTQFVEALLGLVSALSSSSSGCNALAEAGIVPALLPLVEDQNPDHIGLLGSAVRILEAFMDFSPPAATVFREIGGLSSMIDRLKVEVQAAPVASTTGADASAEAMQTDVAGSSSAAAAGSPAGEGASSSSKSIPYNRRVLLKGLLRTIAISSYAPGSTVRPQEEDRDTMYACLRTIFERAPEFGGGLFALAASVMADLTHHDPLCFPGLDAARLPEAFIKTIKGGVLPSGEAVCCVPTTLVALCLNQKGLKRVEESRALECLIPIFTTPTYLRALQFQGELPSVLGGNLDELMRHVGSLRSQVLDVVMKIYTTLCELGSSSPTPAQEACSQEASSQQEAASAEASAQPMDTEDVTSKIPAAGASSEAASAEKPADYHAYLSECIMHSARLLESLSNNADFSTKFVEKGGLQLLLRLYTLRHLPATFGSSAAAHALVAAVRVLNQSAASSVTNSKVVEALTGQLRTTLLLGMSIGTQGVNQLEPSRRDEYTRNVSSLEGLTSLTAAVSRTSLVMLTEMSRPAKFPGLLNLKLDEPVPPHAMQVENTTPASAVIARLGDLQRIVLLQLALSGTGKSESDPSSTEKKDDKMEPEREAVELADTIDIELQEAVPMLPEAIAEALAAEVAAEVAEVSKSPGASVPSKKKKTGEELAREVLAHFEMTVRSFYASLAKAIHQHPRRRGDESMPVSGPMRSCALYLGLVMKSSFEKLTLRDEPEATSKGKGKAPEASEQAAQDMSAWRLRYALMLTDSLSSILFDARRNTCHCLLLNYWVRCGGLEAFIAGFKDVAAYLWQAVSKMESLSASGTDAMDTDDQKKPEEAPLKAAKQEVEKAEATLSAMLVLMANLAESTIMQSSPSSGHLLTIPLNEEDQETNAAWKTAESFLDSVKATILDAVLPVWSNPHMAATSVAGSGIVTHILKKCTEETKPLPAAPSRAQQRAEMTPDPAIVQQCVEMGFSEARVQEALRRVGHNSVELAMEWLFTHPEDPSASAPPAPAAAEPAKDVAQQLKLAPAQEIVKPQRHAPSTEQLVSGAVAVLEKVPIAAFSLTDLLLSHCAQKPEREEAVMACLLDRLAPSGDGSVAAAPAEGTLLATAHLLAVLCDSSAPMRIAGVRKGMVSKALDIMETWVKSCPKQGLKGISPEKPLQPVPRWMDALLLLVNSCTAIIWKQPTPDAPADKAKATEPQAAAQQADTVMATEQGSEPPPSSSAPANEAPAPAASQDAQAAPAEETPESRAAALLEEDKRQRERKPAPAPKPVDMSTLLPGREEMMTDQEFERAVRVAMTLLRHLHAWGPAHEVPPDSTDAGRRLQLPDPYSTTQAVLALLSSLTKRHSIALKVLAGKGPKLVLDLPAACFRPELEPSISAIMRHILEDPATLQAAMEAEIRATLSKQKTPANRSGLQNSLPVKQFLQNCAAVISREPKVFLEAALATCSIKESGGRVLVVLRKPKAAAKPSKPAEKDDTASKDRNGDDNNGPSRGSQPAAPAGGATPGTATASGSAQGNRGGSAGPSNAASLGDRRQSTDRRRPAGAGGNPGDPGGDDPGKGGKTPKDRGDKDPKDPRDPKTPGRSSKKVPASFVEVIDCLVDLVLRFEGPYKKAAEEGPSSMETDAPAASVGGASDGPASSNGNATDAAASGAAATALHSGDKESAVQCMVLKMLTDFTLMYNACVGVILKRDTEGLGPKGGSPPVTPSVKSAEGRKRIISEIVQTLSPQYDYTSAPASVPPASALASVPFKHKSGFPPPYKVKAFVELAGSLLSAGAPKPTGSPQRAQTQGLSGEMLRSMRFAGVISALIGAMELLDSDHPQAAKSISTLLKPLEILTRPLPAHLRQGADDPEMTPELERMFRDMRARAGEAGGASGDLPSSDELMQRHQHSATRHTSLFPSRPRPTERSGQGYGEEPSESEAGPQAVQAAEQARQALGQGQRPLDPQGILSVESLMDEIIDRAYDEDDEMGGYSGGDSSGSEDEDMDSEDEEVDMGESEEIGMADRLDNEMDEGSMDTDEEHDHDDDDEHPDHFSDEDDDDDDDDDGGQVDVIFERDEEALDEALDQVLDDYGDPIILEHGPVDGLEDEDNEEEGMEGEYDEEDGEDEEDEDEEGDEQEDFEGLEAIRGQLDPDDVVFEGEEIGLPMWPGMGGDGLADEDAMPAMPRWLNVNLPRMNGAAGAPGIGRIIGAPGARIGVGDLGGPRQAVEMVMSQLMNNANFNNMRIEMQGDPGFRYRYRNPSPRAQQPPVTQGPPGRHSLLQRPVLEPPTGSGGDGSRGETRLLRPLRPGSSREAQNAWDQAQEYWMLAGGGNAAGRQTISIGPRGIVLPAQNPNADFVPDGSRAGGLPGAAGARPNNWSDNHQAPTTAEAAALAGHLEQSLVDSLRSYAPPYEDDADGSEVREPAAAMQEDAAAAERHATLTEQAQRLLHQDSPSPTDLRMYNMMLTRESTVQAMRDGVSYAEARAIANAEDASRRAAQARNEMPESVPPFREMMQRLDGAREEMDRLQGQRRSEVVTRMRDTGTTSEEAARSFERRLSRPGSAASRAVQEGHAERQQAYDRVAPLCQQGQDISLSLGNLVTHPDWPASTTQQAMGFFQGMYDVVQQVVDAVDGYLRDAPRPAADAPSSREAEPQLANFTQLESNQTRLREVLQRMSASLHRQRQLLDAQRATSAASESSRIRVLAGLFADMTSECQAILALLREDTALLNPILHRVSPTPAQTEAARRRVMEHVTERLRGNHAGEGGEAAARSFEQFMETTFRSTDPSAGASQGERPSSAGPGQAAGIPGGQPGLVNPSFRPGSAGRPPHLQVPSSEPPSGLLTPATAPPQAPSAPPHVRGTRNASRHRAVRPPEEHQAGSVADTPYAQVPPLPPWMADLGAGGAAAQLPGSSAAAAPGVRPIPIDSLDQETRSRVLELLDQTQESNANFLAQRQRAARVHAETQAQLARFRAAMQSGQQLIDPINADALSQAAATAEAQLACLRAEQGSQQLTDAEMLSRMEADIARLRAGRGGQQMTDADSRNRLEADRARLLRAGRGGQHPIGADALNQALGAAMGSSNDPRSTTPQHMPPRHQTGLSSQPPQASQPRLGNVAERVAGLSGSVPRWASGSMDASAASSEPAPAAPAQPAPINADFFSSALNAAMSSIGQAPAQQQGGNVEMPDATPPQSSIGAFWPPGQGTAQEPGSSSGQAGQQAQQSEPMETSQAPEASAQPMETSQAGPALQEDAAGPSEPESSSGAAAGPSAPPEDEGVDPVDPEFLAALPEELQQEVLESRRREIQQRRNAREREEAQRAAAASGSATETGPAELDLATTIASFPPEVREEVLLGASEDILAQLPPAILAEATRLRERSSARYATMGAVPPAARSRAVPMHERGRQEALLRHLRGRGEEAGVPDFRTDDERSLQRSGDRLKQELINMAGKALVDERQLLVLISQLRLNSVQAKPQLQRVLFNLSQHHGTLRAMLRLCLTLLRFPLSPDEAEAAMEDDQTSPPRSLQDALQSAEQGGSMVPGEDNVFAQLGLLGRSHKAVPQALTRRILELLTYLAKHQTNMAREMLTLRVPTPEEQLRLIEREPDVKGKGKLRDGPESKGTLALDVPLELLCKPICKRSSAHLEAALHVIEVTLSSAKVVHDVGGDAEKRILARMRELEERSDPAETMRNVDLPDLERHLLRAVASGGMESSGTSREAQLDFVNEVMADVRAQQQASRASGPPRPAAGAHADTPAAAGDDLDPRLIRDLEDPGEDESPIIKSAREQMLKTGSMATLPTLKSVNEDLLKQLPRLLGQKGVSDIACTRAASCVKLVVQCVATFKPLMLKELEAELHGLIQPMLHELEALTAARSGHNATMNVGAGVLGSRILQILEVMASIVVPPLPKKQPHNPYLPEPEPEKEPQEVSPQDLAYLGELAGRTEQLWAALSATIAAVEADVAKTQVNVAEGASGARMLPPGVLQVLPLLKAFFVLCEARTAHLPAPAGAAGARRAASLDLSRGASMDMPELATQPSIALSIASEKAAAEAHLPFLRFAERHRRLLNMLLHQTPALLEGPLACMMRVPRLIDFDNKRAYFRTRIRGERERYSGSLRIHVRREHVFEDSFHQLRAKTPSEMQGKLTVAFHGEEGIDAGGVTREWYQVMAREIFNPNFSLFVPVPMGGSTFQPNPNSVVQNDEARGTNHLDFFKFVGRVVGKALHDGQYIDAYFTRSFYKHMLGQPLTYQDIEAVDPEYYKNLKWMLENDINDVLDLTFTEEVDYFGAVEMVELKPDGSGIKVTNENKREYVDLVAEHRMTTAIRAQTQSFLKGYWEMVPKDLISIFNDSELELLVCGLPEIDTDDLRANTEYTGYSASSPVVQYFWEVVRELDKEDLALLIQFVTGTSKVPLDGFKALQGIGGPQRFQIHKAYGPQARLPAAHTCFNQLDLIEYESKEALKDRLMLALHEGAEGFGFG</sequence>
<evidence type="ECO:0000256" key="6">
    <source>
        <dbReference type="ARBA" id="ARBA00034494"/>
    </source>
</evidence>
<dbReference type="SUPFAM" id="SSF48371">
    <property type="entry name" value="ARM repeat"/>
    <property type="match status" value="1"/>
</dbReference>
<dbReference type="EC" id="2.3.2.26" evidence="3"/>
<feature type="region of interest" description="Disordered" evidence="8">
    <location>
        <begin position="2750"/>
        <end position="2776"/>
    </location>
</feature>
<dbReference type="Gene3D" id="3.90.1750.10">
    <property type="entry name" value="Hect, E3 ligase catalytic domains"/>
    <property type="match status" value="1"/>
</dbReference>
<dbReference type="PANTHER" id="PTHR11254">
    <property type="entry name" value="HECT DOMAIN UBIQUITIN-PROTEIN LIGASE"/>
    <property type="match status" value="1"/>
</dbReference>
<dbReference type="EMBL" id="CAXHTA020000019">
    <property type="protein sequence ID" value="CAL5228648.1"/>
    <property type="molecule type" value="Genomic_DNA"/>
</dbReference>
<feature type="compositionally biased region" description="Low complexity" evidence="8">
    <location>
        <begin position="1849"/>
        <end position="1876"/>
    </location>
</feature>
<feature type="compositionally biased region" description="Basic and acidic residues" evidence="8">
    <location>
        <begin position="945"/>
        <end position="964"/>
    </location>
</feature>
<feature type="region of interest" description="Disordered" evidence="8">
    <location>
        <begin position="3852"/>
        <end position="3881"/>
    </location>
</feature>
<gene>
    <name evidence="11" type="primary">g11816</name>
    <name evidence="11" type="ORF">VP750_LOCUS10554</name>
</gene>
<feature type="active site" description="Glycyl thioester intermediate" evidence="7">
    <location>
        <position position="4782"/>
    </location>
</feature>
<feature type="compositionally biased region" description="Low complexity" evidence="8">
    <location>
        <begin position="3548"/>
        <end position="3567"/>
    </location>
</feature>
<feature type="region of interest" description="Disordered" evidence="8">
    <location>
        <begin position="2053"/>
        <end position="2072"/>
    </location>
</feature>
<feature type="compositionally biased region" description="Low complexity" evidence="8">
    <location>
        <begin position="3473"/>
        <end position="3487"/>
    </location>
</feature>
<feature type="region of interest" description="Disordered" evidence="8">
    <location>
        <begin position="2230"/>
        <end position="2481"/>
    </location>
</feature>
<feature type="compositionally biased region" description="Basic and acidic residues" evidence="8">
    <location>
        <begin position="1830"/>
        <end position="1845"/>
    </location>
</feature>
<dbReference type="Pfam" id="PF00632">
    <property type="entry name" value="HECT"/>
    <property type="match status" value="1"/>
</dbReference>
<feature type="compositionally biased region" description="Low complexity" evidence="8">
    <location>
        <begin position="1580"/>
        <end position="1601"/>
    </location>
</feature>
<feature type="compositionally biased region" description="Polar residues" evidence="8">
    <location>
        <begin position="3568"/>
        <end position="3586"/>
    </location>
</feature>
<feature type="region of interest" description="Disordered" evidence="8">
    <location>
        <begin position="942"/>
        <end position="964"/>
    </location>
</feature>
<protein>
    <recommendedName>
        <fullName evidence="3">HECT-type E3 ubiquitin transferase</fullName>
        <ecNumber evidence="3">2.3.2.26</ecNumber>
    </recommendedName>
</protein>
<feature type="compositionally biased region" description="Acidic residues" evidence="8">
    <location>
        <begin position="2417"/>
        <end position="2434"/>
    </location>
</feature>
<feature type="compositionally biased region" description="Basic and acidic residues" evidence="8">
    <location>
        <begin position="1891"/>
        <end position="1901"/>
    </location>
</feature>
<dbReference type="PANTHER" id="PTHR11254:SF67">
    <property type="entry name" value="E3 UBIQUITIN-PROTEIN LIGASE HUWE1"/>
    <property type="match status" value="1"/>
</dbReference>
<feature type="domain" description="UBA" evidence="9">
    <location>
        <begin position="1314"/>
        <end position="1355"/>
    </location>
</feature>
<feature type="region of interest" description="Disordered" evidence="8">
    <location>
        <begin position="4073"/>
        <end position="4119"/>
    </location>
</feature>
<feature type="compositionally biased region" description="Basic and acidic residues" evidence="8">
    <location>
        <begin position="4102"/>
        <end position="4111"/>
    </location>
</feature>
<organism evidence="11 12">
    <name type="scientific">Coccomyxa viridis</name>
    <dbReference type="NCBI Taxonomy" id="1274662"/>
    <lineage>
        <taxon>Eukaryota</taxon>
        <taxon>Viridiplantae</taxon>
        <taxon>Chlorophyta</taxon>
        <taxon>core chlorophytes</taxon>
        <taxon>Trebouxiophyceae</taxon>
        <taxon>Trebouxiophyceae incertae sedis</taxon>
        <taxon>Coccomyxaceae</taxon>
        <taxon>Coccomyxa</taxon>
    </lineage>
</organism>
<comment type="similarity">
    <text evidence="6">Belongs to the UPL family. TOM1/PTR1 subfamily.</text>
</comment>
<reference evidence="11 12" key="1">
    <citation type="submission" date="2024-06" db="EMBL/GenBank/DDBJ databases">
        <authorList>
            <person name="Kraege A."/>
            <person name="Thomma B."/>
        </authorList>
    </citation>
    <scope>NUCLEOTIDE SEQUENCE [LARGE SCALE GENOMIC DNA]</scope>
</reference>
<dbReference type="SUPFAM" id="SSF46934">
    <property type="entry name" value="UBA-like"/>
    <property type="match status" value="1"/>
</dbReference>
<feature type="compositionally biased region" description="Basic and acidic residues" evidence="8">
    <location>
        <begin position="1613"/>
        <end position="1623"/>
    </location>
</feature>
<feature type="compositionally biased region" description="Basic and acidic residues" evidence="8">
    <location>
        <begin position="2866"/>
        <end position="2884"/>
    </location>
</feature>
<evidence type="ECO:0000256" key="3">
    <source>
        <dbReference type="ARBA" id="ARBA00012485"/>
    </source>
</evidence>
<keyword evidence="12" id="KW-1185">Reference proteome</keyword>
<dbReference type="Gene3D" id="1.25.10.10">
    <property type="entry name" value="Leucine-rich Repeat Variant"/>
    <property type="match status" value="1"/>
</dbReference>
<dbReference type="InterPro" id="IPR050409">
    <property type="entry name" value="E3_ubiq-protein_ligase"/>
</dbReference>
<feature type="region of interest" description="Disordered" evidence="8">
    <location>
        <begin position="2593"/>
        <end position="2657"/>
    </location>
</feature>
<evidence type="ECO:0000256" key="1">
    <source>
        <dbReference type="ARBA" id="ARBA00000885"/>
    </source>
</evidence>
<feature type="domain" description="HECT" evidence="10">
    <location>
        <begin position="4474"/>
        <end position="4815"/>
    </location>
</feature>
<feature type="compositionally biased region" description="Pro residues" evidence="8">
    <location>
        <begin position="4248"/>
        <end position="4257"/>
    </location>
</feature>
<dbReference type="Gene3D" id="3.30.2160.10">
    <property type="entry name" value="Hect, E3 ligase catalytic domain"/>
    <property type="match status" value="1"/>
</dbReference>
<keyword evidence="5 7" id="KW-0833">Ubl conjugation pathway</keyword>
<dbReference type="InterPro" id="IPR010309">
    <property type="entry name" value="E3_Ub_ligase_DUF908"/>
</dbReference>
<feature type="compositionally biased region" description="Basic and acidic residues" evidence="8">
    <location>
        <begin position="1916"/>
        <end position="1940"/>
    </location>
</feature>
<evidence type="ECO:0000259" key="10">
    <source>
        <dbReference type="PROSITE" id="PS50237"/>
    </source>
</evidence>
<dbReference type="Proteomes" id="UP001497392">
    <property type="component" value="Unassembled WGS sequence"/>
</dbReference>
<dbReference type="Pfam" id="PF06025">
    <property type="entry name" value="DUF913"/>
    <property type="match status" value="1"/>
</dbReference>
<dbReference type="Pfam" id="PF14377">
    <property type="entry name" value="UBM"/>
    <property type="match status" value="2"/>
</dbReference>
<feature type="region of interest" description="Disordered" evidence="8">
    <location>
        <begin position="3248"/>
        <end position="3268"/>
    </location>
</feature>
<proteinExistence type="inferred from homology"/>
<feature type="compositionally biased region" description="Low complexity" evidence="8">
    <location>
        <begin position="3248"/>
        <end position="3262"/>
    </location>
</feature>
<evidence type="ECO:0000256" key="7">
    <source>
        <dbReference type="PROSITE-ProRule" id="PRU00104"/>
    </source>
</evidence>
<feature type="region of interest" description="Disordered" evidence="8">
    <location>
        <begin position="4248"/>
        <end position="4267"/>
    </location>
</feature>
<dbReference type="Gene3D" id="1.10.8.10">
    <property type="entry name" value="DNA helicase RuvA subunit, C-terminal domain"/>
    <property type="match status" value="1"/>
</dbReference>
<evidence type="ECO:0000256" key="8">
    <source>
        <dbReference type="SAM" id="MobiDB-lite"/>
    </source>
</evidence>
<evidence type="ECO:0000256" key="5">
    <source>
        <dbReference type="ARBA" id="ARBA00022786"/>
    </source>
</evidence>
<keyword evidence="4" id="KW-0808">Transferase</keyword>
<dbReference type="PROSITE" id="PS50030">
    <property type="entry name" value="UBA"/>
    <property type="match status" value="1"/>
</dbReference>
<dbReference type="SMART" id="SM00165">
    <property type="entry name" value="UBA"/>
    <property type="match status" value="1"/>
</dbReference>
<feature type="compositionally biased region" description="Low complexity" evidence="8">
    <location>
        <begin position="4077"/>
        <end position="4099"/>
    </location>
</feature>
<dbReference type="InterPro" id="IPR009060">
    <property type="entry name" value="UBA-like_sf"/>
</dbReference>
<feature type="region of interest" description="Disordered" evidence="8">
    <location>
        <begin position="2866"/>
        <end position="2919"/>
    </location>
</feature>
<evidence type="ECO:0000313" key="11">
    <source>
        <dbReference type="EMBL" id="CAL5228648.1"/>
    </source>
</evidence>
<dbReference type="InterPro" id="IPR000569">
    <property type="entry name" value="HECT_dom"/>
</dbReference>
<feature type="region of interest" description="Disordered" evidence="8">
    <location>
        <begin position="696"/>
        <end position="726"/>
    </location>
</feature>
<dbReference type="InterPro" id="IPR025527">
    <property type="entry name" value="HUWE1/Rev1_UBM"/>
</dbReference>
<feature type="compositionally biased region" description="Low complexity" evidence="8">
    <location>
        <begin position="696"/>
        <end position="718"/>
    </location>
</feature>
<dbReference type="Pfam" id="PF22562">
    <property type="entry name" value="UBA_7"/>
    <property type="match status" value="1"/>
</dbReference>
<feature type="region of interest" description="Disordered" evidence="8">
    <location>
        <begin position="3469"/>
        <end position="3495"/>
    </location>
</feature>
<feature type="compositionally biased region" description="Acidic residues" evidence="8">
    <location>
        <begin position="2341"/>
        <end position="2363"/>
    </location>
</feature>
<dbReference type="CDD" id="cd00078">
    <property type="entry name" value="HECTc"/>
    <property type="match status" value="1"/>
</dbReference>
<comment type="catalytic activity">
    <reaction evidence="1">
        <text>S-ubiquitinyl-[E2 ubiquitin-conjugating enzyme]-L-cysteine + [acceptor protein]-L-lysine = [E2 ubiquitin-conjugating enzyme]-L-cysteine + N(6)-ubiquitinyl-[acceptor protein]-L-lysine.</text>
        <dbReference type="EC" id="2.3.2.26"/>
    </reaction>
</comment>
<dbReference type="InterPro" id="IPR015940">
    <property type="entry name" value="UBA"/>
</dbReference>
<dbReference type="InterPro" id="IPR016024">
    <property type="entry name" value="ARM-type_fold"/>
</dbReference>
<evidence type="ECO:0000313" key="12">
    <source>
        <dbReference type="Proteomes" id="UP001497392"/>
    </source>
</evidence>
<feature type="compositionally biased region" description="Low complexity" evidence="8">
    <location>
        <begin position="2286"/>
        <end position="2297"/>
    </location>
</feature>
<feature type="region of interest" description="Disordered" evidence="8">
    <location>
        <begin position="1544"/>
        <end position="1634"/>
    </location>
</feature>
<feature type="compositionally biased region" description="Basic and acidic residues" evidence="8">
    <location>
        <begin position="3641"/>
        <end position="3659"/>
    </location>
</feature>
<dbReference type="CDD" id="cd14327">
    <property type="entry name" value="UBA_atUPL1_2_like"/>
    <property type="match status" value="1"/>
</dbReference>
<evidence type="ECO:0000259" key="9">
    <source>
        <dbReference type="PROSITE" id="PS50030"/>
    </source>
</evidence>
<accession>A0ABP1GD74</accession>
<name>A0ABP1GD74_9CHLO</name>
<feature type="compositionally biased region" description="Polar residues" evidence="8">
    <location>
        <begin position="3441"/>
        <end position="3454"/>
    </location>
</feature>
<dbReference type="PROSITE" id="PS50237">
    <property type="entry name" value="HECT"/>
    <property type="match status" value="1"/>
</dbReference>
<dbReference type="InterPro" id="IPR010314">
    <property type="entry name" value="E3_Ub_ligase_DUF913"/>
</dbReference>
<feature type="region of interest" description="Disordered" evidence="8">
    <location>
        <begin position="1823"/>
        <end position="1948"/>
    </location>
</feature>
<dbReference type="SMART" id="SM00119">
    <property type="entry name" value="HECTc"/>
    <property type="match status" value="1"/>
</dbReference>
<evidence type="ECO:0000256" key="2">
    <source>
        <dbReference type="ARBA" id="ARBA00004906"/>
    </source>
</evidence>
<dbReference type="Pfam" id="PF06012">
    <property type="entry name" value="DUF908"/>
    <property type="match status" value="1"/>
</dbReference>
<feature type="region of interest" description="Disordered" evidence="8">
    <location>
        <begin position="483"/>
        <end position="502"/>
    </location>
</feature>